<accession>A0A1U8BJG7</accession>
<proteinExistence type="predicted"/>
<protein>
    <submittedName>
        <fullName evidence="3 4">Uncharacterized protein LOC104611739 isoform X1</fullName>
    </submittedName>
</protein>
<evidence type="ECO:0000313" key="3">
    <source>
        <dbReference type="RefSeq" id="XP_010277241.1"/>
    </source>
</evidence>
<keyword evidence="2" id="KW-1185">Reference proteome</keyword>
<dbReference type="RefSeq" id="XP_010277241.1">
    <property type="nucleotide sequence ID" value="XM_010278939.2"/>
</dbReference>
<dbReference type="KEGG" id="nnu:104611739"/>
<sequence>MMTNIRVQHRLNHHLGQKSCVAHLHQMMQSHGLANIPAQGGNFHPTHEVTPPNLIHELATPPIHSGDNSHPTPEVLSPNPMQEPRKKPSQVSTIKGEKGKGKGNALF</sequence>
<reference evidence="3 4" key="1">
    <citation type="submission" date="2025-04" db="UniProtKB">
        <authorList>
            <consortium name="RefSeq"/>
        </authorList>
    </citation>
    <scope>IDENTIFICATION</scope>
</reference>
<evidence type="ECO:0000313" key="4">
    <source>
        <dbReference type="RefSeq" id="XP_019055696.1"/>
    </source>
</evidence>
<evidence type="ECO:0000313" key="2">
    <source>
        <dbReference type="Proteomes" id="UP000189703"/>
    </source>
</evidence>
<dbReference type="RefSeq" id="XP_019055696.1">
    <property type="nucleotide sequence ID" value="XM_019200151.1"/>
</dbReference>
<organism evidence="2 3">
    <name type="scientific">Nelumbo nucifera</name>
    <name type="common">Sacred lotus</name>
    <dbReference type="NCBI Taxonomy" id="4432"/>
    <lineage>
        <taxon>Eukaryota</taxon>
        <taxon>Viridiplantae</taxon>
        <taxon>Streptophyta</taxon>
        <taxon>Embryophyta</taxon>
        <taxon>Tracheophyta</taxon>
        <taxon>Spermatophyta</taxon>
        <taxon>Magnoliopsida</taxon>
        <taxon>Proteales</taxon>
        <taxon>Nelumbonaceae</taxon>
        <taxon>Nelumbo</taxon>
    </lineage>
</organism>
<dbReference type="Proteomes" id="UP000189703">
    <property type="component" value="Unplaced"/>
</dbReference>
<dbReference type="AlphaFoldDB" id="A0A1U8BJG7"/>
<name>A0A1U8BJG7_NELNU</name>
<dbReference type="GeneID" id="104611739"/>
<gene>
    <name evidence="3 4" type="primary">LOC104611739</name>
</gene>
<evidence type="ECO:0000256" key="1">
    <source>
        <dbReference type="SAM" id="MobiDB-lite"/>
    </source>
</evidence>
<feature type="region of interest" description="Disordered" evidence="1">
    <location>
        <begin position="35"/>
        <end position="107"/>
    </location>
</feature>